<reference evidence="2" key="2">
    <citation type="journal article" date="2015" name="ISME J.">
        <title>A new class of marine Euryarchaeota group II from the Mediterranean deep chlorophyll maximum.</title>
        <authorList>
            <person name="Martin-Cuadrado A.B."/>
            <person name="Garcia-Heredia I."/>
            <person name="Molto A.G."/>
            <person name="Lopez-Ubeda R."/>
            <person name="Kimes N."/>
            <person name="Lopez-Garcia P."/>
            <person name="Moreira D."/>
            <person name="Rodriguez-Valera F."/>
        </authorList>
    </citation>
    <scope>NUCLEOTIDE SEQUENCE</scope>
</reference>
<dbReference type="SUPFAM" id="SSF46785">
    <property type="entry name" value="Winged helix' DNA-binding domain"/>
    <property type="match status" value="1"/>
</dbReference>
<dbReference type="InterPro" id="IPR002831">
    <property type="entry name" value="Tscrpt_reg_TrmB_N"/>
</dbReference>
<dbReference type="InterPro" id="IPR036390">
    <property type="entry name" value="WH_DNA-bd_sf"/>
</dbReference>
<dbReference type="InterPro" id="IPR024096">
    <property type="entry name" value="NO_sig/Golgi_transp_ligand-bd"/>
</dbReference>
<dbReference type="SUPFAM" id="SSF111126">
    <property type="entry name" value="Ligand-binding domain in the NO signalling and Golgi transport"/>
    <property type="match status" value="1"/>
</dbReference>
<dbReference type="PANTHER" id="PTHR34293:SF1">
    <property type="entry name" value="HTH-TYPE TRANSCRIPTIONAL REGULATOR TRMBL2"/>
    <property type="match status" value="1"/>
</dbReference>
<dbReference type="CDD" id="cd00090">
    <property type="entry name" value="HTH_ARSR"/>
    <property type="match status" value="1"/>
</dbReference>
<dbReference type="InterPro" id="IPR011991">
    <property type="entry name" value="ArsR-like_HTH"/>
</dbReference>
<reference evidence="2" key="1">
    <citation type="submission" date="2014-11" db="EMBL/GenBank/DDBJ databases">
        <authorList>
            <person name="Zhu J."/>
            <person name="Qi W."/>
            <person name="Song R."/>
        </authorList>
    </citation>
    <scope>NUCLEOTIDE SEQUENCE</scope>
</reference>
<evidence type="ECO:0000259" key="1">
    <source>
        <dbReference type="Pfam" id="PF01978"/>
    </source>
</evidence>
<sequence>MENSNEQVIEKFTEAGLEEKHAKLIIDLACNPPSKASEIGKRVGVSRMDAYNSLRKLQEQGLVKATLDKPIRFFGMRIEEVFQQIIRIKEMDLRRIQHNLENLSSNSEIPIMSVDQTSDEDTFSVLKDRHTIMATIESVVAESEEQIWLLLGRWGILHILRSGAKKAIEDAISRGVDIKVVASIDKKTIRFFDSLDDLIEIRHHEDFNLNGVFVDEEVGIQFVHTEDLPTGRGKDDTAILIESEMLLNAQSELLKIQWEAAKSYSSIRSKILDGVMTEPLRLSLGEGSFYENFRKTLLAGMSKQSTSNVMLRKNGSEIQFDNDIERESLSALGIDSSILFEHVGGRIGQELTVKLQHIKDDLEFWNAIIQEWSEMGMGEIEISELPPTKIIVKNSSACGGSPSTSKFLCNIDESVLSGILLERHGRKVSTSKRECIQSDNCSCFYEIIIEE</sequence>
<dbReference type="Pfam" id="PF01978">
    <property type="entry name" value="TrmB"/>
    <property type="match status" value="1"/>
</dbReference>
<proteinExistence type="predicted"/>
<organism evidence="2">
    <name type="scientific">uncultured Poseidoniia archaeon</name>
    <dbReference type="NCBI Taxonomy" id="1697135"/>
    <lineage>
        <taxon>Archaea</taxon>
        <taxon>Methanobacteriati</taxon>
        <taxon>Thermoplasmatota</taxon>
        <taxon>Candidatus Poseidoniia</taxon>
        <taxon>environmental samples</taxon>
    </lineage>
</organism>
<feature type="domain" description="Transcription regulator TrmB N-terminal" evidence="1">
    <location>
        <begin position="15"/>
        <end position="73"/>
    </location>
</feature>
<evidence type="ECO:0000313" key="2">
    <source>
        <dbReference type="EMBL" id="ANV80344.1"/>
    </source>
</evidence>
<dbReference type="PANTHER" id="PTHR34293">
    <property type="entry name" value="HTH-TYPE TRANSCRIPTIONAL REGULATOR TRMBL2"/>
    <property type="match status" value="1"/>
</dbReference>
<accession>A0A1B1TDJ1</accession>
<dbReference type="InterPro" id="IPR051797">
    <property type="entry name" value="TrmB-like"/>
</dbReference>
<dbReference type="EMBL" id="KP211885">
    <property type="protein sequence ID" value="ANV80344.1"/>
    <property type="molecule type" value="Genomic_DNA"/>
</dbReference>
<protein>
    <submittedName>
        <fullName evidence="2">Putative sugar-specific transcriptional regulator TrmB</fullName>
    </submittedName>
</protein>
<dbReference type="AlphaFoldDB" id="A0A1B1TDJ1"/>
<dbReference type="Gene3D" id="1.10.10.10">
    <property type="entry name" value="Winged helix-like DNA-binding domain superfamily/Winged helix DNA-binding domain"/>
    <property type="match status" value="1"/>
</dbReference>
<dbReference type="InterPro" id="IPR036388">
    <property type="entry name" value="WH-like_DNA-bd_sf"/>
</dbReference>
<name>A0A1B1TDJ1_9ARCH</name>
<dbReference type="Gene3D" id="3.30.1380.20">
    <property type="entry name" value="Trafficking protein particle complex subunit 3"/>
    <property type="match status" value="1"/>
</dbReference>